<feature type="transmembrane region" description="Helical" evidence="1">
    <location>
        <begin position="29"/>
        <end position="59"/>
    </location>
</feature>
<proteinExistence type="predicted"/>
<keyword evidence="1" id="KW-1133">Transmembrane helix</keyword>
<evidence type="ECO:0000313" key="2">
    <source>
        <dbReference type="EMBL" id="OGM97322.1"/>
    </source>
</evidence>
<dbReference type="Proteomes" id="UP000178520">
    <property type="component" value="Unassembled WGS sequence"/>
</dbReference>
<sequence length="102" mass="11305">MNDKNLICGSCGHTNPAKRVTRGTFLAEITLWVTALFLLFAIPFIGGVLIVIAIVYSVWRLLSRRTKCQYCGNTNLIPINSPIGKKLLEKLENGKESEKGNI</sequence>
<accession>A0A1F8E958</accession>
<reference evidence="2 3" key="1">
    <citation type="journal article" date="2016" name="Nat. Commun.">
        <title>Thousands of microbial genomes shed light on interconnected biogeochemical processes in an aquifer system.</title>
        <authorList>
            <person name="Anantharaman K."/>
            <person name="Brown C.T."/>
            <person name="Hug L.A."/>
            <person name="Sharon I."/>
            <person name="Castelle C.J."/>
            <person name="Probst A.J."/>
            <person name="Thomas B.C."/>
            <person name="Singh A."/>
            <person name="Wilkins M.J."/>
            <person name="Karaoz U."/>
            <person name="Brodie E.L."/>
            <person name="Williams K.H."/>
            <person name="Hubbard S.S."/>
            <person name="Banfield J.F."/>
        </authorList>
    </citation>
    <scope>NUCLEOTIDE SEQUENCE [LARGE SCALE GENOMIC DNA]</scope>
</reference>
<dbReference type="EMBL" id="MGJA01000013">
    <property type="protein sequence ID" value="OGM97322.1"/>
    <property type="molecule type" value="Genomic_DNA"/>
</dbReference>
<comment type="caution">
    <text evidence="2">The sequence shown here is derived from an EMBL/GenBank/DDBJ whole genome shotgun (WGS) entry which is preliminary data.</text>
</comment>
<organism evidence="2 3">
    <name type="scientific">Candidatus Yanofskybacteria bacterium RIFCSPHIGHO2_01_FULL_41_21</name>
    <dbReference type="NCBI Taxonomy" id="1802660"/>
    <lineage>
        <taxon>Bacteria</taxon>
        <taxon>Candidatus Yanofskyibacteriota</taxon>
    </lineage>
</organism>
<gene>
    <name evidence="2" type="ORF">A2735_03060</name>
</gene>
<evidence type="ECO:0000256" key="1">
    <source>
        <dbReference type="SAM" id="Phobius"/>
    </source>
</evidence>
<evidence type="ECO:0000313" key="3">
    <source>
        <dbReference type="Proteomes" id="UP000178520"/>
    </source>
</evidence>
<dbReference type="STRING" id="1802660.A2735_03060"/>
<keyword evidence="1" id="KW-0472">Membrane</keyword>
<dbReference type="AlphaFoldDB" id="A0A1F8E958"/>
<keyword evidence="1" id="KW-0812">Transmembrane</keyword>
<name>A0A1F8E958_9BACT</name>
<protein>
    <submittedName>
        <fullName evidence="2">Uncharacterized protein</fullName>
    </submittedName>
</protein>